<feature type="domain" description="Peptidase S9 prolyl oligopeptidase catalytic" evidence="2">
    <location>
        <begin position="278"/>
        <end position="368"/>
    </location>
</feature>
<protein>
    <recommendedName>
        <fullName evidence="2">Peptidase S9 prolyl oligopeptidase catalytic domain-containing protein</fullName>
    </recommendedName>
</protein>
<dbReference type="Proteomes" id="UP000530660">
    <property type="component" value="Unassembled WGS sequence"/>
</dbReference>
<dbReference type="InterPro" id="IPR001375">
    <property type="entry name" value="Peptidase_S9_cat"/>
</dbReference>
<dbReference type="SUPFAM" id="SSF53474">
    <property type="entry name" value="alpha/beta-Hydrolases"/>
    <property type="match status" value="1"/>
</dbReference>
<dbReference type="EMBL" id="VWRR01000009">
    <property type="protein sequence ID" value="KAF6002859.1"/>
    <property type="molecule type" value="Genomic_DNA"/>
</dbReference>
<evidence type="ECO:0000259" key="2">
    <source>
        <dbReference type="Pfam" id="PF00326"/>
    </source>
</evidence>
<name>A0A7J7IJJ1_9RHOD</name>
<sequence length="416" mass="46637">MFVGAYAPGTNHSSTRSLASTRSRRPFRALPKRAFRLESVSVRALPGRLTQERLWRGWTARLAAMELFTRLVLERFPEVVESRLAVNGLVRHFRRAQHTCGTLVVIHGINPRGAFDLRLEHVAKAFAAIGFDVYMPNIPALEQLLVQPSGIDQIEELVLNLTCDPKYCPDGKLSLFGASISGAMSLIAATRPSVRERIKAVCVVGGFASTATVSQKILALPPDADDYGRNVMFYNFLEHALGPNEALKRAFYLAIHDNHFLRRGSEREELPRYLQQVHPSVSALYWRLQNDVEYRMQIAEQVMDKTADLMRALSPVEYVHKLRCRHIALVHGKYDEVVPVSEAELLYTRLRAAGIETELCMTGFIGHGDKLVPPDSPVVVLQDALRMVETWASFIEVAADKEDKKQVRLAVLDAAL</sequence>
<feature type="region of interest" description="Disordered" evidence="1">
    <location>
        <begin position="1"/>
        <end position="23"/>
    </location>
</feature>
<dbReference type="GO" id="GO:0006508">
    <property type="term" value="P:proteolysis"/>
    <property type="evidence" value="ECO:0007669"/>
    <property type="project" value="InterPro"/>
</dbReference>
<accession>A0A7J7IJJ1</accession>
<dbReference type="Gene3D" id="3.40.50.1820">
    <property type="entry name" value="alpha/beta hydrolase"/>
    <property type="match status" value="1"/>
</dbReference>
<evidence type="ECO:0000256" key="1">
    <source>
        <dbReference type="SAM" id="MobiDB-lite"/>
    </source>
</evidence>
<dbReference type="OrthoDB" id="1976at2759"/>
<gene>
    <name evidence="3" type="ORF">F1559_004524</name>
</gene>
<organism evidence="3 4">
    <name type="scientific">Cyanidiococcus yangmingshanensis</name>
    <dbReference type="NCBI Taxonomy" id="2690220"/>
    <lineage>
        <taxon>Eukaryota</taxon>
        <taxon>Rhodophyta</taxon>
        <taxon>Bangiophyceae</taxon>
        <taxon>Cyanidiales</taxon>
        <taxon>Cyanidiaceae</taxon>
        <taxon>Cyanidiococcus</taxon>
    </lineage>
</organism>
<evidence type="ECO:0000313" key="3">
    <source>
        <dbReference type="EMBL" id="KAF6002859.1"/>
    </source>
</evidence>
<keyword evidence="4" id="KW-1185">Reference proteome</keyword>
<dbReference type="Pfam" id="PF00326">
    <property type="entry name" value="Peptidase_S9"/>
    <property type="match status" value="1"/>
</dbReference>
<comment type="caution">
    <text evidence="3">The sequence shown here is derived from an EMBL/GenBank/DDBJ whole genome shotgun (WGS) entry which is preliminary data.</text>
</comment>
<dbReference type="GO" id="GO:0008236">
    <property type="term" value="F:serine-type peptidase activity"/>
    <property type="evidence" value="ECO:0007669"/>
    <property type="project" value="InterPro"/>
</dbReference>
<proteinExistence type="predicted"/>
<evidence type="ECO:0000313" key="4">
    <source>
        <dbReference type="Proteomes" id="UP000530660"/>
    </source>
</evidence>
<dbReference type="InterPro" id="IPR029058">
    <property type="entry name" value="AB_hydrolase_fold"/>
</dbReference>
<reference evidence="3 4" key="1">
    <citation type="journal article" date="2020" name="J. Phycol.">
        <title>Comparative genome analysis reveals Cyanidiococcus gen. nov., a new extremophilic red algal genus sister to Cyanidioschyzon (Cyanidioschyzonaceae, Rhodophyta).</title>
        <authorList>
            <person name="Liu S.-L."/>
            <person name="Chiang Y.-R."/>
            <person name="Yoon H.S."/>
            <person name="Fu H.-Y."/>
        </authorList>
    </citation>
    <scope>NUCLEOTIDE SEQUENCE [LARGE SCALE GENOMIC DNA]</scope>
    <source>
        <strain evidence="3 4">THAL066</strain>
    </source>
</reference>
<dbReference type="AlphaFoldDB" id="A0A7J7IJJ1"/>